<keyword evidence="6" id="KW-0479">Metal-binding</keyword>
<dbReference type="GO" id="GO:0007417">
    <property type="term" value="P:central nervous system development"/>
    <property type="evidence" value="ECO:0007669"/>
    <property type="project" value="InterPro"/>
</dbReference>
<comment type="caution">
    <text evidence="16">Lacks conserved residue(s) required for the propagation of feature annotation.</text>
</comment>
<evidence type="ECO:0000256" key="3">
    <source>
        <dbReference type="ARBA" id="ARBA00022525"/>
    </source>
</evidence>
<dbReference type="InterPro" id="IPR034968">
    <property type="entry name" value="Reelin"/>
</dbReference>
<comment type="similarity">
    <text evidence="12">Belongs to the reelin family.</text>
</comment>
<evidence type="ECO:0000256" key="1">
    <source>
        <dbReference type="ARBA" id="ARBA00004498"/>
    </source>
</evidence>
<evidence type="ECO:0000256" key="9">
    <source>
        <dbReference type="ARBA" id="ARBA00022833"/>
    </source>
</evidence>
<sequence length="167" mass="18293">MWGVDNVYIGPSCAYNCGGHGYCLNGDQCFCDDNYEGETECHLHLQLSQTLVEDFENESLSTQFERWSGAEVARFCGVLTGDALVFSQQGERMLVTKDLDLSHGSVVQFYIRLSCTLDDLSGEDGPVLLHYSTDGGIYWTLLAELGRDSGHPGGLPHAKHITLSLPG</sequence>
<evidence type="ECO:0000256" key="8">
    <source>
        <dbReference type="ARBA" id="ARBA00022825"/>
    </source>
</evidence>
<dbReference type="InterPro" id="IPR000742">
    <property type="entry name" value="EGF"/>
</dbReference>
<organism evidence="18 19">
    <name type="scientific">Halocaridina rubra</name>
    <name type="common">Hawaiian red shrimp</name>
    <dbReference type="NCBI Taxonomy" id="373956"/>
    <lineage>
        <taxon>Eukaryota</taxon>
        <taxon>Metazoa</taxon>
        <taxon>Ecdysozoa</taxon>
        <taxon>Arthropoda</taxon>
        <taxon>Crustacea</taxon>
        <taxon>Multicrustacea</taxon>
        <taxon>Malacostraca</taxon>
        <taxon>Eumalacostraca</taxon>
        <taxon>Eucarida</taxon>
        <taxon>Decapoda</taxon>
        <taxon>Pleocyemata</taxon>
        <taxon>Caridea</taxon>
        <taxon>Atyoidea</taxon>
        <taxon>Atyidae</taxon>
        <taxon>Halocaridina</taxon>
    </lineage>
</organism>
<dbReference type="GO" id="GO:0007155">
    <property type="term" value="P:cell adhesion"/>
    <property type="evidence" value="ECO:0007669"/>
    <property type="project" value="UniProtKB-KW"/>
</dbReference>
<dbReference type="GO" id="GO:0070325">
    <property type="term" value="F:lipoprotein particle receptor binding"/>
    <property type="evidence" value="ECO:0007669"/>
    <property type="project" value="InterPro"/>
</dbReference>
<keyword evidence="5" id="KW-0645">Protease</keyword>
<evidence type="ECO:0000256" key="2">
    <source>
        <dbReference type="ARBA" id="ARBA00022473"/>
    </source>
</evidence>
<comment type="caution">
    <text evidence="18">The sequence shown here is derived from an EMBL/GenBank/DDBJ whole genome shotgun (WGS) entry which is preliminary data.</text>
</comment>
<keyword evidence="3" id="KW-0964">Secreted</keyword>
<keyword evidence="7" id="KW-0378">Hydrolase</keyword>
<dbReference type="Pfam" id="PF21471">
    <property type="entry name" value="Reelin_subrepeat-B"/>
    <property type="match status" value="1"/>
</dbReference>
<keyword evidence="9" id="KW-0862">Zinc</keyword>
<evidence type="ECO:0000256" key="15">
    <source>
        <dbReference type="ARBA" id="ARBA00046064"/>
    </source>
</evidence>
<evidence type="ECO:0000256" key="4">
    <source>
        <dbReference type="ARBA" id="ARBA00022530"/>
    </source>
</evidence>
<dbReference type="PANTHER" id="PTHR11841">
    <property type="entry name" value="REELIN"/>
    <property type="match status" value="1"/>
</dbReference>
<protein>
    <recommendedName>
        <fullName evidence="13">Reelin</fullName>
    </recommendedName>
</protein>
<feature type="disulfide bond" evidence="16">
    <location>
        <begin position="13"/>
        <end position="23"/>
    </location>
</feature>
<keyword evidence="8" id="KW-0720">Serine protease</keyword>
<reference evidence="18 19" key="1">
    <citation type="submission" date="2023-11" db="EMBL/GenBank/DDBJ databases">
        <title>Halocaridina rubra genome assembly.</title>
        <authorList>
            <person name="Smith C."/>
        </authorList>
    </citation>
    <scope>NUCLEOTIDE SEQUENCE [LARGE SCALE GENOMIC DNA]</scope>
    <source>
        <strain evidence="18">EP-1</strain>
        <tissue evidence="18">Whole</tissue>
    </source>
</reference>
<evidence type="ECO:0000256" key="5">
    <source>
        <dbReference type="ARBA" id="ARBA00022670"/>
    </source>
</evidence>
<evidence type="ECO:0000256" key="12">
    <source>
        <dbReference type="ARBA" id="ARBA00023773"/>
    </source>
</evidence>
<keyword evidence="11" id="KW-0130">Cell adhesion</keyword>
<name>A0AAN8WNP2_HALRR</name>
<keyword evidence="4" id="KW-0272">Extracellular matrix</keyword>
<dbReference type="InterPro" id="IPR049419">
    <property type="entry name" value="Reelin_subrepeat-B"/>
</dbReference>
<keyword evidence="2" id="KW-0217">Developmental protein</keyword>
<proteinExistence type="inferred from homology"/>
<evidence type="ECO:0000256" key="14">
    <source>
        <dbReference type="ARBA" id="ARBA00044961"/>
    </source>
</evidence>
<dbReference type="GO" id="GO:0046872">
    <property type="term" value="F:metal ion binding"/>
    <property type="evidence" value="ECO:0007669"/>
    <property type="project" value="UniProtKB-KW"/>
</dbReference>
<evidence type="ECO:0000313" key="18">
    <source>
        <dbReference type="EMBL" id="KAK7028234.1"/>
    </source>
</evidence>
<dbReference type="Proteomes" id="UP001381693">
    <property type="component" value="Unassembled WGS sequence"/>
</dbReference>
<keyword evidence="19" id="KW-1185">Reference proteome</keyword>
<comment type="subunit">
    <text evidence="14">Oligomer of disulfide-linked homodimers.</text>
</comment>
<dbReference type="Gene3D" id="2.60.120.260">
    <property type="entry name" value="Galactose-binding domain-like"/>
    <property type="match status" value="2"/>
</dbReference>
<evidence type="ECO:0000256" key="11">
    <source>
        <dbReference type="ARBA" id="ARBA00022889"/>
    </source>
</evidence>
<dbReference type="GO" id="GO:0008236">
    <property type="term" value="F:serine-type peptidase activity"/>
    <property type="evidence" value="ECO:0007669"/>
    <property type="project" value="UniProtKB-KW"/>
</dbReference>
<dbReference type="PROSITE" id="PS50026">
    <property type="entry name" value="EGF_3"/>
    <property type="match status" value="1"/>
</dbReference>
<dbReference type="EMBL" id="JAXCGZ010022652">
    <property type="protein sequence ID" value="KAK7028234.1"/>
    <property type="molecule type" value="Genomic_DNA"/>
</dbReference>
<keyword evidence="16" id="KW-1015">Disulfide bond</keyword>
<evidence type="ECO:0000256" key="6">
    <source>
        <dbReference type="ARBA" id="ARBA00022723"/>
    </source>
</evidence>
<accession>A0AAN8WNP2</accession>
<dbReference type="PANTHER" id="PTHR11841:SF1">
    <property type="entry name" value="REELIN"/>
    <property type="match status" value="1"/>
</dbReference>
<keyword evidence="10" id="KW-0106">Calcium</keyword>
<evidence type="ECO:0000256" key="16">
    <source>
        <dbReference type="PROSITE-ProRule" id="PRU00076"/>
    </source>
</evidence>
<evidence type="ECO:0000313" key="19">
    <source>
        <dbReference type="Proteomes" id="UP001381693"/>
    </source>
</evidence>
<dbReference type="AlphaFoldDB" id="A0AAN8WNP2"/>
<evidence type="ECO:0000256" key="10">
    <source>
        <dbReference type="ARBA" id="ARBA00022837"/>
    </source>
</evidence>
<feature type="domain" description="EGF-like" evidence="17">
    <location>
        <begin position="9"/>
        <end position="42"/>
    </location>
</feature>
<dbReference type="GO" id="GO:0001764">
    <property type="term" value="P:neuron migration"/>
    <property type="evidence" value="ECO:0007669"/>
    <property type="project" value="InterPro"/>
</dbReference>
<evidence type="ECO:0000256" key="7">
    <source>
        <dbReference type="ARBA" id="ARBA00022801"/>
    </source>
</evidence>
<dbReference type="GO" id="GO:0006508">
    <property type="term" value="P:proteolysis"/>
    <property type="evidence" value="ECO:0007669"/>
    <property type="project" value="UniProtKB-KW"/>
</dbReference>
<gene>
    <name evidence="18" type="ORF">SK128_005961</name>
</gene>
<comment type="subcellular location">
    <subcellularLocation>
        <location evidence="1">Secreted</location>
        <location evidence="1">Extracellular space</location>
        <location evidence="1">Extracellular matrix</location>
    </subcellularLocation>
</comment>
<evidence type="ECO:0000256" key="13">
    <source>
        <dbReference type="ARBA" id="ARBA00023900"/>
    </source>
</evidence>
<evidence type="ECO:0000259" key="17">
    <source>
        <dbReference type="PROSITE" id="PS50026"/>
    </source>
</evidence>
<keyword evidence="16" id="KW-0245">EGF-like domain</keyword>
<comment type="function">
    <text evidence="15">Extracellular matrix serine protease secreted by pioneer neurons that plays a role in layering of neurons in the cerebral cortex and cerebellum by coordinating cell positioning during neurodevelopment. Regulates microtubule function in neurons and neuronal migration. Binding to the extracellular domains of lipoprotein receptors VLDLR and LRP8/APOER2 induces tyrosine phosphorylation of DAB1 and modulation of TAU phosphorylation. Affects migration of sympathetic preganglionic neurons in the spinal cord, where it seems to act as a barrier to neuronal migration. Enzymatic activity is important for the modulation of cell adhesion.</text>
</comment>